<dbReference type="InterPro" id="IPR036397">
    <property type="entry name" value="RNaseH_sf"/>
</dbReference>
<reference evidence="1" key="1">
    <citation type="submission" date="2021-12" db="EMBL/GenBank/DDBJ databases">
        <authorList>
            <person name="King R."/>
        </authorList>
    </citation>
    <scope>NUCLEOTIDE SEQUENCE</scope>
</reference>
<dbReference type="EMBL" id="OU963910">
    <property type="protein sequence ID" value="CAH0400669.1"/>
    <property type="molecule type" value="Genomic_DNA"/>
</dbReference>
<gene>
    <name evidence="1" type="ORF">CHILSU_LOCUS3868</name>
</gene>
<accession>A0ABN8B1L9</accession>
<sequence length="60" mass="6764">MSNKRPNTGLRGFLLHHDNAPAHSAIKTKDALDSTPVREFRDTLLTVLISLRVISFYSLK</sequence>
<evidence type="ECO:0000313" key="2">
    <source>
        <dbReference type="Proteomes" id="UP001153292"/>
    </source>
</evidence>
<protein>
    <recommendedName>
        <fullName evidence="3">Tc1-like transposase DDE domain-containing protein</fullName>
    </recommendedName>
</protein>
<evidence type="ECO:0008006" key="3">
    <source>
        <dbReference type="Google" id="ProtNLM"/>
    </source>
</evidence>
<proteinExistence type="predicted"/>
<dbReference type="Proteomes" id="UP001153292">
    <property type="component" value="Chromosome 17"/>
</dbReference>
<evidence type="ECO:0000313" key="1">
    <source>
        <dbReference type="EMBL" id="CAH0400669.1"/>
    </source>
</evidence>
<name>A0ABN8B1L9_CHISP</name>
<organism evidence="1 2">
    <name type="scientific">Chilo suppressalis</name>
    <name type="common">Asiatic rice borer moth</name>
    <dbReference type="NCBI Taxonomy" id="168631"/>
    <lineage>
        <taxon>Eukaryota</taxon>
        <taxon>Metazoa</taxon>
        <taxon>Ecdysozoa</taxon>
        <taxon>Arthropoda</taxon>
        <taxon>Hexapoda</taxon>
        <taxon>Insecta</taxon>
        <taxon>Pterygota</taxon>
        <taxon>Neoptera</taxon>
        <taxon>Endopterygota</taxon>
        <taxon>Lepidoptera</taxon>
        <taxon>Glossata</taxon>
        <taxon>Ditrysia</taxon>
        <taxon>Pyraloidea</taxon>
        <taxon>Crambidae</taxon>
        <taxon>Crambinae</taxon>
        <taxon>Chilo</taxon>
    </lineage>
</organism>
<keyword evidence="2" id="KW-1185">Reference proteome</keyword>
<dbReference type="Gene3D" id="3.30.420.10">
    <property type="entry name" value="Ribonuclease H-like superfamily/Ribonuclease H"/>
    <property type="match status" value="1"/>
</dbReference>